<proteinExistence type="predicted"/>
<organism evidence="1 2">
    <name type="scientific">Paraglaciecola psychrophila 170</name>
    <dbReference type="NCBI Taxonomy" id="1129794"/>
    <lineage>
        <taxon>Bacteria</taxon>
        <taxon>Pseudomonadati</taxon>
        <taxon>Pseudomonadota</taxon>
        <taxon>Gammaproteobacteria</taxon>
        <taxon>Alteromonadales</taxon>
        <taxon>Alteromonadaceae</taxon>
        <taxon>Paraglaciecola</taxon>
    </lineage>
</organism>
<gene>
    <name evidence="1" type="ORF">C427_2401</name>
</gene>
<name>K6YVU1_9ALTE</name>
<dbReference type="EMBL" id="CP003837">
    <property type="protein sequence ID" value="AGH44510.1"/>
    <property type="molecule type" value="Genomic_DNA"/>
</dbReference>
<dbReference type="HOGENOM" id="CLU_2845868_0_0_6"/>
<protein>
    <submittedName>
        <fullName evidence="1">Uncharacterized protein</fullName>
    </submittedName>
</protein>
<dbReference type="PATRIC" id="fig|1129794.4.peg.2381"/>
<accession>K6YVU1</accession>
<dbReference type="STRING" id="1129794.C427_2401"/>
<evidence type="ECO:0000313" key="2">
    <source>
        <dbReference type="Proteomes" id="UP000011864"/>
    </source>
</evidence>
<evidence type="ECO:0000313" key="1">
    <source>
        <dbReference type="EMBL" id="AGH44510.1"/>
    </source>
</evidence>
<dbReference type="Proteomes" id="UP000011864">
    <property type="component" value="Chromosome"/>
</dbReference>
<sequence length="65" mass="7259">MIAIVNISPKHTPAHGLNQYALKSDRVILCTFWHIRTCDSKTQLLIDAAEAYKNYKAEKSIGEAA</sequence>
<dbReference type="AlphaFoldDB" id="K6YVU1"/>
<dbReference type="RefSeq" id="WP_007636512.1">
    <property type="nucleotide sequence ID" value="NC_020514.1"/>
</dbReference>
<reference evidence="1 2" key="1">
    <citation type="journal article" date="2013" name="Genome Announc.">
        <title>Complete Genome Sequence of Glaciecola psychrophila Strain 170T.</title>
        <authorList>
            <person name="Yin J."/>
            <person name="Chen J."/>
            <person name="Liu G."/>
            <person name="Yu Y."/>
            <person name="Song L."/>
            <person name="Wang X."/>
            <person name="Qu X."/>
        </authorList>
    </citation>
    <scope>NUCLEOTIDE SEQUENCE [LARGE SCALE GENOMIC DNA]</scope>
    <source>
        <strain evidence="1 2">170</strain>
    </source>
</reference>
<keyword evidence="2" id="KW-1185">Reference proteome</keyword>
<dbReference type="KEGG" id="gps:C427_2401"/>